<accession>A0A0L0UNH8</accession>
<dbReference type="EMBL" id="AJIL01001645">
    <property type="protein sequence ID" value="KNE88516.1"/>
    <property type="molecule type" value="Genomic_DNA"/>
</dbReference>
<evidence type="ECO:0000313" key="2">
    <source>
        <dbReference type="EMBL" id="KNE88516.1"/>
    </source>
</evidence>
<feature type="domain" description="DUF927" evidence="1">
    <location>
        <begin position="134"/>
        <end position="268"/>
    </location>
</feature>
<proteinExistence type="predicted"/>
<dbReference type="InterPro" id="IPR009270">
    <property type="entry name" value="DUF927"/>
</dbReference>
<keyword evidence="3" id="KW-1185">Reference proteome</keyword>
<reference evidence="3" key="1">
    <citation type="submission" date="2014-03" db="EMBL/GenBank/DDBJ databases">
        <title>The Genome Sequence of Puccinia striiformis f. sp. tritici PST-78.</title>
        <authorList>
            <consortium name="The Broad Institute Genome Sequencing Platform"/>
            <person name="Cuomo C."/>
            <person name="Hulbert S."/>
            <person name="Chen X."/>
            <person name="Walker B."/>
            <person name="Young S.K."/>
            <person name="Zeng Q."/>
            <person name="Gargeya S."/>
            <person name="Fitzgerald M."/>
            <person name="Haas B."/>
            <person name="Abouelleil A."/>
            <person name="Alvarado L."/>
            <person name="Arachchi H.M."/>
            <person name="Berlin A.M."/>
            <person name="Chapman S.B."/>
            <person name="Goldberg J."/>
            <person name="Griggs A."/>
            <person name="Gujja S."/>
            <person name="Hansen M."/>
            <person name="Howarth C."/>
            <person name="Imamovic A."/>
            <person name="Larimer J."/>
            <person name="McCowan C."/>
            <person name="Montmayeur A."/>
            <person name="Murphy C."/>
            <person name="Neiman D."/>
            <person name="Pearson M."/>
            <person name="Priest M."/>
            <person name="Roberts A."/>
            <person name="Saif S."/>
            <person name="Shea T."/>
            <person name="Sisk P."/>
            <person name="Sykes S."/>
            <person name="Wortman J."/>
            <person name="Nusbaum C."/>
            <person name="Birren B."/>
        </authorList>
    </citation>
    <scope>NUCLEOTIDE SEQUENCE [LARGE SCALE GENOMIC DNA]</scope>
    <source>
        <strain evidence="3">race PST-78</strain>
    </source>
</reference>
<evidence type="ECO:0000259" key="1">
    <source>
        <dbReference type="Pfam" id="PF06048"/>
    </source>
</evidence>
<organism evidence="2 3">
    <name type="scientific">Puccinia striiformis f. sp. tritici PST-78</name>
    <dbReference type="NCBI Taxonomy" id="1165861"/>
    <lineage>
        <taxon>Eukaryota</taxon>
        <taxon>Fungi</taxon>
        <taxon>Dikarya</taxon>
        <taxon>Basidiomycota</taxon>
        <taxon>Pucciniomycotina</taxon>
        <taxon>Pucciniomycetes</taxon>
        <taxon>Pucciniales</taxon>
        <taxon>Pucciniaceae</taxon>
        <taxon>Puccinia</taxon>
    </lineage>
</organism>
<name>A0A0L0UNH8_9BASI</name>
<sequence length="270" mass="29726">MKNAPNVKDLPRDKSEEAIIFAGSGAWKAAKAYSATEKDDQHKPVVLDSQQLQELSGLKIVDEGRRFVRVHQAGLIDGDKLLTIAAMLGRAGVGNAQLYDSASGKMLEDWTPRLKALAAEHPADIDPHSLPHGFRLETDALWFDKEVQKNDGDTEIRPIRVCSPLRVTAITSDTNGSSFGRLLEWETTTGIKRQWAMPMEMLSGSGDELRRVLLSNGLTYIGTGQAPRGLLLDYIALSKPERTVVCVDRTGWHEHTYVLPDRVIGVDAEG</sequence>
<gene>
    <name evidence="2" type="ORF">PSTG_18080</name>
</gene>
<evidence type="ECO:0000313" key="3">
    <source>
        <dbReference type="Proteomes" id="UP000054564"/>
    </source>
</evidence>
<comment type="caution">
    <text evidence="2">The sequence shown here is derived from an EMBL/GenBank/DDBJ whole genome shotgun (WGS) entry which is preliminary data.</text>
</comment>
<dbReference type="Pfam" id="PF06048">
    <property type="entry name" value="DUF927"/>
    <property type="match status" value="1"/>
</dbReference>
<feature type="non-terminal residue" evidence="2">
    <location>
        <position position="270"/>
    </location>
</feature>
<dbReference type="AlphaFoldDB" id="A0A0L0UNH8"/>
<protein>
    <recommendedName>
        <fullName evidence="1">DUF927 domain-containing protein</fullName>
    </recommendedName>
</protein>
<dbReference type="Proteomes" id="UP000054564">
    <property type="component" value="Unassembled WGS sequence"/>
</dbReference>